<evidence type="ECO:0000256" key="3">
    <source>
        <dbReference type="ARBA" id="ARBA00023140"/>
    </source>
</evidence>
<dbReference type="SUPFAM" id="SSF54637">
    <property type="entry name" value="Thioesterase/thiol ester dehydrase-isomerase"/>
    <property type="match status" value="1"/>
</dbReference>
<keyword evidence="2" id="KW-0378">Hydrolase</keyword>
<dbReference type="EMBL" id="KZ454830">
    <property type="protein sequence ID" value="PKA45593.1"/>
    <property type="molecule type" value="Genomic_DNA"/>
</dbReference>
<comment type="similarity">
    <text evidence="6">Belongs to the 4-hydroxybenzoyl-CoA thioesterase family. DHNA-CoA hydrolase subfamily.</text>
</comment>
<dbReference type="OrthoDB" id="46529at2759"/>
<comment type="pathway">
    <text evidence="4">Cofactor biosynthesis; phylloquinone biosynthesis.</text>
</comment>
<dbReference type="GO" id="GO:0005777">
    <property type="term" value="C:peroxisome"/>
    <property type="evidence" value="ECO:0007669"/>
    <property type="project" value="UniProtKB-SubCell"/>
</dbReference>
<dbReference type="InterPro" id="IPR006683">
    <property type="entry name" value="Thioestr_dom"/>
</dbReference>
<evidence type="ECO:0000256" key="2">
    <source>
        <dbReference type="ARBA" id="ARBA00022801"/>
    </source>
</evidence>
<dbReference type="PANTHER" id="PTHR43240">
    <property type="entry name" value="1,4-DIHYDROXY-2-NAPHTHOYL-COA THIOESTERASE 1"/>
    <property type="match status" value="1"/>
</dbReference>
<accession>A0A2H9ZQM2</accession>
<evidence type="ECO:0000259" key="8">
    <source>
        <dbReference type="Pfam" id="PF03061"/>
    </source>
</evidence>
<evidence type="ECO:0000256" key="7">
    <source>
        <dbReference type="ARBA" id="ARBA00066058"/>
    </source>
</evidence>
<dbReference type="Gene3D" id="3.10.129.10">
    <property type="entry name" value="Hotdog Thioesterase"/>
    <property type="match status" value="1"/>
</dbReference>
<dbReference type="Proteomes" id="UP000236161">
    <property type="component" value="Unassembled WGS sequence"/>
</dbReference>
<dbReference type="STRING" id="1088818.A0A2H9ZQM2"/>
<keyword evidence="3" id="KW-0576">Peroxisome</keyword>
<gene>
    <name evidence="9" type="ORF">AXF42_Ash010932</name>
</gene>
<dbReference type="Pfam" id="PF03061">
    <property type="entry name" value="4HBT"/>
    <property type="match status" value="1"/>
</dbReference>
<dbReference type="InterPro" id="IPR029069">
    <property type="entry name" value="HotDog_dom_sf"/>
</dbReference>
<reference evidence="9 10" key="1">
    <citation type="journal article" date="2017" name="Nature">
        <title>The Apostasia genome and the evolution of orchids.</title>
        <authorList>
            <person name="Zhang G.Q."/>
            <person name="Liu K.W."/>
            <person name="Li Z."/>
            <person name="Lohaus R."/>
            <person name="Hsiao Y.Y."/>
            <person name="Niu S.C."/>
            <person name="Wang J.Y."/>
            <person name="Lin Y.C."/>
            <person name="Xu Q."/>
            <person name="Chen L.J."/>
            <person name="Yoshida K."/>
            <person name="Fujiwara S."/>
            <person name="Wang Z.W."/>
            <person name="Zhang Y.Q."/>
            <person name="Mitsuda N."/>
            <person name="Wang M."/>
            <person name="Liu G.H."/>
            <person name="Pecoraro L."/>
            <person name="Huang H.X."/>
            <person name="Xiao X.J."/>
            <person name="Lin M."/>
            <person name="Wu X.Y."/>
            <person name="Wu W.L."/>
            <person name="Chen Y.Y."/>
            <person name="Chang S.B."/>
            <person name="Sakamoto S."/>
            <person name="Ohme-Takagi M."/>
            <person name="Yagi M."/>
            <person name="Zeng S.J."/>
            <person name="Shen C.Y."/>
            <person name="Yeh C.M."/>
            <person name="Luo Y.B."/>
            <person name="Tsai W.C."/>
            <person name="Van de Peer Y."/>
            <person name="Liu Z.J."/>
        </authorList>
    </citation>
    <scope>NUCLEOTIDE SEQUENCE [LARGE SCALE GENOMIC DNA]</scope>
    <source>
        <strain evidence="10">cv. Shenzhen</strain>
        <tissue evidence="9">Stem</tissue>
    </source>
</reference>
<dbReference type="GO" id="GO:0061522">
    <property type="term" value="F:1,4-dihydroxy-2-naphthoyl-CoA thioesterase activity"/>
    <property type="evidence" value="ECO:0007669"/>
    <property type="project" value="TreeGrafter"/>
</dbReference>
<dbReference type="PANTHER" id="PTHR43240:SF5">
    <property type="entry name" value="1,4-DIHYDROXY-2-NAPHTHOYL-COA THIOESTERASE 1"/>
    <property type="match status" value="1"/>
</dbReference>
<dbReference type="CDD" id="cd03443">
    <property type="entry name" value="PaaI_thioesterase"/>
    <property type="match status" value="1"/>
</dbReference>
<sequence length="166" mass="17653">MAIGNSSLLPPPSIAPLTAEIDPPLHVFGFQIDVLSPSEVAGHLRVTDICCQPFKKLHGGVSALIAEALASMGAVVASGFRRVAGVQLSINHLGSAAAGDLVLARAVPLKSGEVIQIWEVCLWVMNQTTMEKETLISSSKVSIFCNMSVPENAKRDIISFKKYAKL</sequence>
<protein>
    <recommendedName>
        <fullName evidence="8">Thioesterase domain-containing protein</fullName>
    </recommendedName>
</protein>
<evidence type="ECO:0000256" key="5">
    <source>
        <dbReference type="ARBA" id="ARBA00060586"/>
    </source>
</evidence>
<name>A0A2H9ZQM2_9ASPA</name>
<organism evidence="9 10">
    <name type="scientific">Apostasia shenzhenica</name>
    <dbReference type="NCBI Taxonomy" id="1088818"/>
    <lineage>
        <taxon>Eukaryota</taxon>
        <taxon>Viridiplantae</taxon>
        <taxon>Streptophyta</taxon>
        <taxon>Embryophyta</taxon>
        <taxon>Tracheophyta</taxon>
        <taxon>Spermatophyta</taxon>
        <taxon>Magnoliopsida</taxon>
        <taxon>Liliopsida</taxon>
        <taxon>Asparagales</taxon>
        <taxon>Orchidaceae</taxon>
        <taxon>Apostasioideae</taxon>
        <taxon>Apostasia</taxon>
    </lineage>
</organism>
<comment type="subunit">
    <text evidence="7">Homotetramers.</text>
</comment>
<evidence type="ECO:0000256" key="6">
    <source>
        <dbReference type="ARBA" id="ARBA00061187"/>
    </source>
</evidence>
<dbReference type="NCBIfam" id="TIGR00369">
    <property type="entry name" value="unchar_dom_1"/>
    <property type="match status" value="1"/>
</dbReference>
<proteinExistence type="inferred from homology"/>
<dbReference type="AlphaFoldDB" id="A0A2H9ZQM2"/>
<feature type="domain" description="Thioesterase" evidence="8">
    <location>
        <begin position="57"/>
        <end position="126"/>
    </location>
</feature>
<dbReference type="InterPro" id="IPR003736">
    <property type="entry name" value="PAAI_dom"/>
</dbReference>
<evidence type="ECO:0000256" key="4">
    <source>
        <dbReference type="ARBA" id="ARBA00060572"/>
    </source>
</evidence>
<dbReference type="FunFam" id="3.10.129.10:FF:000048">
    <property type="entry name" value="14-dihydroxy-2-naphthoyl-CoA thioesterase 1"/>
    <property type="match status" value="1"/>
</dbReference>
<dbReference type="GO" id="GO:0042372">
    <property type="term" value="P:phylloquinone biosynthetic process"/>
    <property type="evidence" value="ECO:0007669"/>
    <property type="project" value="TreeGrafter"/>
</dbReference>
<keyword evidence="10" id="KW-1185">Reference proteome</keyword>
<evidence type="ECO:0000256" key="1">
    <source>
        <dbReference type="ARBA" id="ARBA00004275"/>
    </source>
</evidence>
<evidence type="ECO:0000313" key="10">
    <source>
        <dbReference type="Proteomes" id="UP000236161"/>
    </source>
</evidence>
<evidence type="ECO:0000313" key="9">
    <source>
        <dbReference type="EMBL" id="PKA45593.1"/>
    </source>
</evidence>
<comment type="subcellular location">
    <subcellularLocation>
        <location evidence="1">Peroxisome</location>
    </subcellularLocation>
</comment>
<comment type="pathway">
    <text evidence="5">Quinol/quinone metabolism; 1,4-dihydroxy-2-naphthoate biosynthesis; 1,4-dihydroxy-2-naphthoate from chorismate: step 7/7.</text>
</comment>